<sequence>MTLRTDSEHASNFPSPQYQALSSPNRPKTHEVDFVTEEMIRNHSHSHALSAILGANGHISTPASLIDTTRPSSPHVPTTESMTSTFHREDVHPEQAEKNEGPARLAIWKRQKKRWKRVLFWLVACLWFIGTFSLTFAAPAQLQLLAPIGLGASLSLLSTFVVLMSFFKRQTVRRRPNELLAFVALSECGLAVLTLLHVVTMCSGATGVCQAMEFTSCTVATSLEIFFFVAGVGWFGANIFHLFVSLSNPFAQYKKQVILYHSLVWLLALVLSLVTPWMVFSTHMEKTLRLSRTELCRMVDFILPLLPSDANQSMANKLQRLGQWQDVNLAYWGLVMATIVVIVVAAQCGLMLGWWRATSGTILALKARRRLMKRMAVYVHALNGMWVVVLVVFFLYRSNYAALTSIPVHGARAATARVNVLNAVFHFVVTAKGSLTAVVWVHVNKPCCALAFCTSCGVHACPRHDDDDDDDDDPARLDVAHAVALSSVHRARGARTAQSIESGIHGPCPLRDASSSPSALERREALRRAPVSPPWSLSQALAPRPSRSVSSSSEAASSVASYEASQTNETLQREIIYYTVCGITKAIVRAAHGAAAERGATGIGAEADLVETTLVVGAERDASLVNNAFLAHVQQVTSLSAPRAYCCDPPGGHSRPPPTLRRATGSGTQRVSCTSIVGYRSTQGARPGAPLDPSSCHAGPSSRYPVSHVPFELFDHEITLASTRSSREASEETMRATVLASLRRTATSVRRPDGVPADAKPKVFVDYAPRAFRAIRVAFGLSDEKYLASFRTTAKERVSAGSSGAFMFYSGDTSLVVKSLKEKECRALVAMAPAYAAYLAAHPASRLMRFFGCHRVRLYGRNFYFAVMSNVLYSDAHTPTMVEKYDVKGSWIDRRARRAQRGERVTCAECTATYTYSGRDEERDALAGHVHRPEIVLKDLDWTRSLHLARPVAAQLLAQLHADSAFLCSVGIMDYSLLIGVHTCHFRPPVLASVARPRTEDVGPVNLAPLGETEVYFVGIIDILQQWDWEKQVEKAGKVLLGKPARGISAMAPAAYCRRFQARCREIVVGHAATGDDGEGMDTCRGDETMADVAHVV</sequence>
<dbReference type="Proteomes" id="UP001163321">
    <property type="component" value="Chromosome 8"/>
</dbReference>
<protein>
    <submittedName>
        <fullName evidence="1">Uncharacterized protein</fullName>
    </submittedName>
</protein>
<name>A0ACC0VN51_9STRA</name>
<organism evidence="1 2">
    <name type="scientific">Peronosclerospora sorghi</name>
    <dbReference type="NCBI Taxonomy" id="230839"/>
    <lineage>
        <taxon>Eukaryota</taxon>
        <taxon>Sar</taxon>
        <taxon>Stramenopiles</taxon>
        <taxon>Oomycota</taxon>
        <taxon>Peronosporomycetes</taxon>
        <taxon>Peronosporales</taxon>
        <taxon>Peronosporaceae</taxon>
        <taxon>Peronosclerospora</taxon>
    </lineage>
</organism>
<accession>A0ACC0VN51</accession>
<evidence type="ECO:0000313" key="2">
    <source>
        <dbReference type="Proteomes" id="UP001163321"/>
    </source>
</evidence>
<comment type="caution">
    <text evidence="1">The sequence shown here is derived from an EMBL/GenBank/DDBJ whole genome shotgun (WGS) entry which is preliminary data.</text>
</comment>
<gene>
    <name evidence="1" type="ORF">PsorP6_016322</name>
</gene>
<keyword evidence="2" id="KW-1185">Reference proteome</keyword>
<dbReference type="EMBL" id="CM047587">
    <property type="protein sequence ID" value="KAI9907303.1"/>
    <property type="molecule type" value="Genomic_DNA"/>
</dbReference>
<proteinExistence type="predicted"/>
<reference evidence="1 2" key="1">
    <citation type="journal article" date="2022" name="bioRxiv">
        <title>The genome of the oomycete Peronosclerospora sorghi, a cosmopolitan pathogen of maize and sorghum, is inflated with dispersed pseudogenes.</title>
        <authorList>
            <person name="Fletcher K."/>
            <person name="Martin F."/>
            <person name="Isakeit T."/>
            <person name="Cavanaugh K."/>
            <person name="Magill C."/>
            <person name="Michelmore R."/>
        </authorList>
    </citation>
    <scope>NUCLEOTIDE SEQUENCE [LARGE SCALE GENOMIC DNA]</scope>
    <source>
        <strain evidence="1">P6</strain>
    </source>
</reference>
<evidence type="ECO:0000313" key="1">
    <source>
        <dbReference type="EMBL" id="KAI9907303.1"/>
    </source>
</evidence>